<evidence type="ECO:0000256" key="5">
    <source>
        <dbReference type="SAM" id="Phobius"/>
    </source>
</evidence>
<evidence type="ECO:0000256" key="3">
    <source>
        <dbReference type="ARBA" id="ARBA00022989"/>
    </source>
</evidence>
<name>A0A160FXC5_9BURK</name>
<dbReference type="Proteomes" id="UP000076852">
    <property type="component" value="Plasmid pOLGA1"/>
</dbReference>
<keyword evidence="7" id="KW-1185">Reference proteome</keyword>
<feature type="transmembrane region" description="Helical" evidence="5">
    <location>
        <begin position="207"/>
        <end position="228"/>
    </location>
</feature>
<keyword evidence="3 5" id="KW-1133">Transmembrane helix</keyword>
<dbReference type="GO" id="GO:0005384">
    <property type="term" value="F:manganese ion transmembrane transporter activity"/>
    <property type="evidence" value="ECO:0007669"/>
    <property type="project" value="InterPro"/>
</dbReference>
<evidence type="ECO:0000313" key="7">
    <source>
        <dbReference type="Proteomes" id="UP000076852"/>
    </source>
</evidence>
<accession>A0A160FXC5</accession>
<comment type="subcellular location">
    <subcellularLocation>
        <location evidence="1">Endomembrane system</location>
        <topology evidence="1">Multi-pass membrane protein</topology>
    </subcellularLocation>
</comment>
<evidence type="ECO:0000256" key="1">
    <source>
        <dbReference type="ARBA" id="ARBA00004127"/>
    </source>
</evidence>
<dbReference type="InterPro" id="IPR008217">
    <property type="entry name" value="Ccc1_fam"/>
</dbReference>
<feature type="transmembrane region" description="Helical" evidence="5">
    <location>
        <begin position="144"/>
        <end position="165"/>
    </location>
</feature>
<dbReference type="KEGG" id="buz:AYM40_35725"/>
<evidence type="ECO:0008006" key="8">
    <source>
        <dbReference type="Google" id="ProtNLM"/>
    </source>
</evidence>
<evidence type="ECO:0000313" key="6">
    <source>
        <dbReference type="EMBL" id="ANB77728.1"/>
    </source>
</evidence>
<keyword evidence="6" id="KW-0614">Plasmid</keyword>
<keyword evidence="2 5" id="KW-0812">Transmembrane</keyword>
<organism evidence="6 7">
    <name type="scientific">Paraburkholderia phytofirmans OLGA172</name>
    <dbReference type="NCBI Taxonomy" id="1417228"/>
    <lineage>
        <taxon>Bacteria</taxon>
        <taxon>Pseudomonadati</taxon>
        <taxon>Pseudomonadota</taxon>
        <taxon>Betaproteobacteria</taxon>
        <taxon>Burkholderiales</taxon>
        <taxon>Burkholderiaceae</taxon>
        <taxon>Paraburkholderia</taxon>
    </lineage>
</organism>
<geneLocation type="plasmid" evidence="7">
    <name>polga1</name>
</geneLocation>
<dbReference type="GO" id="GO:0012505">
    <property type="term" value="C:endomembrane system"/>
    <property type="evidence" value="ECO:0007669"/>
    <property type="project" value="UniProtKB-SubCell"/>
</dbReference>
<dbReference type="AlphaFoldDB" id="A0A160FXC5"/>
<evidence type="ECO:0000256" key="2">
    <source>
        <dbReference type="ARBA" id="ARBA00022692"/>
    </source>
</evidence>
<evidence type="ECO:0000256" key="4">
    <source>
        <dbReference type="ARBA" id="ARBA00023136"/>
    </source>
</evidence>
<dbReference type="Pfam" id="PF01988">
    <property type="entry name" value="VIT1"/>
    <property type="match status" value="1"/>
</dbReference>
<reference evidence="6 7" key="1">
    <citation type="journal article" date="2016" name="Gene">
        <title>PacBio SMRT assembly of a complex multi-replicon genome reveals chlorocatechol degradative operon in a region of genome plasticity.</title>
        <authorList>
            <person name="Ricker N."/>
            <person name="Shen S.Y."/>
            <person name="Goordial J."/>
            <person name="Jin S."/>
            <person name="Fulthorpe R.R."/>
        </authorList>
    </citation>
    <scope>NUCLEOTIDE SEQUENCE [LARGE SCALE GENOMIC DNA]</scope>
    <source>
        <strain evidence="6 7">OLGA172</strain>
        <plasmid evidence="7">polga1</plasmid>
    </source>
</reference>
<protein>
    <recommendedName>
        <fullName evidence="8">VIT family protein</fullName>
    </recommendedName>
</protein>
<keyword evidence="4 5" id="KW-0472">Membrane</keyword>
<dbReference type="OrthoDB" id="9789677at2"/>
<dbReference type="PANTHER" id="PTHR31851">
    <property type="entry name" value="FE(2+)/MN(2+) TRANSPORTER PCL1"/>
    <property type="match status" value="1"/>
</dbReference>
<dbReference type="CDD" id="cd02432">
    <property type="entry name" value="Nodulin-21_like_1"/>
    <property type="match status" value="1"/>
</dbReference>
<dbReference type="EMBL" id="CP014580">
    <property type="protein sequence ID" value="ANB77728.1"/>
    <property type="molecule type" value="Genomic_DNA"/>
</dbReference>
<feature type="transmembrane region" description="Helical" evidence="5">
    <location>
        <begin position="172"/>
        <end position="195"/>
    </location>
</feature>
<sequence length="229" mass="23337">MVYPHTHRTHRSGWLRAAVLGANDGVLSMSGLMVGVAAAQTQPHGVLVSGVAGLVAGMLSMAAGEYVSVSSQADVERADLEVEQLSLRNEFQKEQAELAGIYVRRGLDPELAQRVAVQLMAFDALGAHARDDIGISDATTARPIVAAITSALSFASGGAVPLLAATLAKRAALIPVVAAVSLLLLALVGALAAHIGGARIVPGMLRVLAWGAIAMSVTGFAGTLFGALA</sequence>
<dbReference type="GO" id="GO:0030026">
    <property type="term" value="P:intracellular manganese ion homeostasis"/>
    <property type="evidence" value="ECO:0007669"/>
    <property type="project" value="InterPro"/>
</dbReference>
<proteinExistence type="predicted"/>
<dbReference type="RefSeq" id="WP_063500935.1">
    <property type="nucleotide sequence ID" value="NZ_CP014580.1"/>
</dbReference>
<gene>
    <name evidence="6" type="ORF">AYM40_35725</name>
</gene>